<keyword evidence="1" id="KW-0812">Transmembrane</keyword>
<keyword evidence="1" id="KW-0472">Membrane</keyword>
<evidence type="ECO:0000256" key="1">
    <source>
        <dbReference type="SAM" id="Phobius"/>
    </source>
</evidence>
<protein>
    <recommendedName>
        <fullName evidence="2">Cytochrome c oxidase subunit IV bacterial aa3 type domain-containing protein</fullName>
    </recommendedName>
</protein>
<organism evidence="3">
    <name type="scientific">marine metagenome</name>
    <dbReference type="NCBI Taxonomy" id="408172"/>
    <lineage>
        <taxon>unclassified sequences</taxon>
        <taxon>metagenomes</taxon>
        <taxon>ecological metagenomes</taxon>
    </lineage>
</organism>
<name>A0A382E4F1_9ZZZZ</name>
<proteinExistence type="predicted"/>
<dbReference type="InterPro" id="IPR012422">
    <property type="entry name" value="Cyt_c_oxidase_su4_bac-aa3"/>
</dbReference>
<evidence type="ECO:0000313" key="3">
    <source>
        <dbReference type="EMBL" id="SVB45666.1"/>
    </source>
</evidence>
<keyword evidence="1" id="KW-1133">Transmembrane helix</keyword>
<dbReference type="SUPFAM" id="SSF81469">
    <property type="entry name" value="Bacterial aa3 type cytochrome c oxidase subunit IV"/>
    <property type="match status" value="1"/>
</dbReference>
<dbReference type="AlphaFoldDB" id="A0A382E4F1"/>
<dbReference type="EMBL" id="UINC01042690">
    <property type="protein sequence ID" value="SVB45666.1"/>
    <property type="molecule type" value="Genomic_DNA"/>
</dbReference>
<reference evidence="3" key="1">
    <citation type="submission" date="2018-05" db="EMBL/GenBank/DDBJ databases">
        <authorList>
            <person name="Lanie J.A."/>
            <person name="Ng W.-L."/>
            <person name="Kazmierczak K.M."/>
            <person name="Andrzejewski T.M."/>
            <person name="Davidsen T.M."/>
            <person name="Wayne K.J."/>
            <person name="Tettelin H."/>
            <person name="Glass J.I."/>
            <person name="Rusch D."/>
            <person name="Podicherti R."/>
            <person name="Tsui H.-C.T."/>
            <person name="Winkler M.E."/>
        </authorList>
    </citation>
    <scope>NUCLEOTIDE SEQUENCE</scope>
</reference>
<sequence length="36" mass="4083">MDITEQKKTYTLYTKFVLYGTLAIALLLAAMAIFLL</sequence>
<dbReference type="Pfam" id="PF07835">
    <property type="entry name" value="COX4_pro_2"/>
    <property type="match status" value="1"/>
</dbReference>
<accession>A0A382E4F1</accession>
<feature type="transmembrane region" description="Helical" evidence="1">
    <location>
        <begin position="12"/>
        <end position="35"/>
    </location>
</feature>
<gene>
    <name evidence="3" type="ORF">METZ01_LOCUS198520</name>
</gene>
<feature type="domain" description="Cytochrome c oxidase subunit IV bacterial aa3 type" evidence="2">
    <location>
        <begin position="1"/>
        <end position="35"/>
    </location>
</feature>
<dbReference type="Gene3D" id="1.20.5.160">
    <property type="entry name" value="Bacterial aa3 type cytochrome c oxidase subunit IV"/>
    <property type="match status" value="1"/>
</dbReference>
<dbReference type="InterPro" id="IPR036596">
    <property type="entry name" value="Cyt-C_aa3_sf"/>
</dbReference>
<evidence type="ECO:0000259" key="2">
    <source>
        <dbReference type="Pfam" id="PF07835"/>
    </source>
</evidence>